<keyword evidence="5" id="KW-0967">Endosome</keyword>
<evidence type="ECO:0000259" key="11">
    <source>
        <dbReference type="PROSITE" id="PS50195"/>
    </source>
</evidence>
<name>A0AAV5RTY5_MAUHU</name>
<dbReference type="SUPFAM" id="SSF64268">
    <property type="entry name" value="PX domain"/>
    <property type="match status" value="1"/>
</dbReference>
<dbReference type="EMBL" id="BTGD01000001">
    <property type="protein sequence ID" value="GMM54178.1"/>
    <property type="molecule type" value="Genomic_DNA"/>
</dbReference>
<keyword evidence="6" id="KW-0472">Membrane</keyword>
<dbReference type="GO" id="GO:0010008">
    <property type="term" value="C:endosome membrane"/>
    <property type="evidence" value="ECO:0007669"/>
    <property type="project" value="UniProtKB-SubCell"/>
</dbReference>
<evidence type="ECO:0000256" key="6">
    <source>
        <dbReference type="ARBA" id="ARBA00023136"/>
    </source>
</evidence>
<feature type="domain" description="PX" evidence="11">
    <location>
        <begin position="61"/>
        <end position="208"/>
    </location>
</feature>
<evidence type="ECO:0000256" key="4">
    <source>
        <dbReference type="ARBA" id="ARBA00022554"/>
    </source>
</evidence>
<dbReference type="InterPro" id="IPR037917">
    <property type="entry name" value="Ypt35_PX"/>
</dbReference>
<protein>
    <recommendedName>
        <fullName evidence="8">Endosomal/vacuolar adapter protein YPT35</fullName>
    </recommendedName>
    <alternativeName>
        <fullName evidence="9">PX domain-containing protein YPT35</fullName>
    </alternativeName>
</protein>
<dbReference type="GO" id="GO:0005774">
    <property type="term" value="C:vacuolar membrane"/>
    <property type="evidence" value="ECO:0007669"/>
    <property type="project" value="UniProtKB-SubCell"/>
</dbReference>
<feature type="region of interest" description="Disordered" evidence="10">
    <location>
        <begin position="14"/>
        <end position="55"/>
    </location>
</feature>
<comment type="subcellular location">
    <subcellularLocation>
        <location evidence="2">Endosome membrane</location>
        <topology evidence="2">Peripheral membrane protein</topology>
    </subcellularLocation>
    <subcellularLocation>
        <location evidence="1">Vacuole membrane</location>
        <topology evidence="1">Peripheral membrane protein</topology>
    </subcellularLocation>
</comment>
<evidence type="ECO:0000256" key="5">
    <source>
        <dbReference type="ARBA" id="ARBA00022753"/>
    </source>
</evidence>
<keyword evidence="4" id="KW-0926">Vacuole</keyword>
<evidence type="ECO:0000256" key="1">
    <source>
        <dbReference type="ARBA" id="ARBA00004148"/>
    </source>
</evidence>
<dbReference type="GO" id="GO:0032266">
    <property type="term" value="F:phosphatidylinositol-3-phosphate binding"/>
    <property type="evidence" value="ECO:0007669"/>
    <property type="project" value="InterPro"/>
</dbReference>
<evidence type="ECO:0000256" key="2">
    <source>
        <dbReference type="ARBA" id="ARBA00004481"/>
    </source>
</evidence>
<evidence type="ECO:0000313" key="12">
    <source>
        <dbReference type="EMBL" id="GMM54178.1"/>
    </source>
</evidence>
<dbReference type="Proteomes" id="UP001377567">
    <property type="component" value="Unassembled WGS sequence"/>
</dbReference>
<evidence type="ECO:0000256" key="7">
    <source>
        <dbReference type="ARBA" id="ARBA00033728"/>
    </source>
</evidence>
<dbReference type="CDD" id="cd07280">
    <property type="entry name" value="PX_YPT35"/>
    <property type="match status" value="1"/>
</dbReference>
<dbReference type="PROSITE" id="PS50195">
    <property type="entry name" value="PX"/>
    <property type="match status" value="1"/>
</dbReference>
<gene>
    <name evidence="12" type="ORF">DAKH74_007940</name>
</gene>
<organism evidence="12 13">
    <name type="scientific">Maudiozyma humilis</name>
    <name type="common">Sour dough yeast</name>
    <name type="synonym">Kazachstania humilis</name>
    <dbReference type="NCBI Taxonomy" id="51915"/>
    <lineage>
        <taxon>Eukaryota</taxon>
        <taxon>Fungi</taxon>
        <taxon>Dikarya</taxon>
        <taxon>Ascomycota</taxon>
        <taxon>Saccharomycotina</taxon>
        <taxon>Saccharomycetes</taxon>
        <taxon>Saccharomycetales</taxon>
        <taxon>Saccharomycetaceae</taxon>
        <taxon>Maudiozyma</taxon>
    </lineage>
</organism>
<comment type="similarity">
    <text evidence="3">Belongs to the YPT35 family.</text>
</comment>
<keyword evidence="13" id="KW-1185">Reference proteome</keyword>
<evidence type="ECO:0000256" key="9">
    <source>
        <dbReference type="ARBA" id="ARBA00033785"/>
    </source>
</evidence>
<sequence length="208" mass="23148">MNSTPKIQVLAPEPITLLPSEVDGSSNSTAAGTGNGEVGAQPHAPGRRRRASSAANRNFNFSRVSVTDCTIVKGDNGSQFAMWKISVLLQPSEALQATAERPKVASPQLHIYKRYSDFVSLRAALVDRISAQGDGPKTVLLLSKIPKLPPKVPWYEAWKYQTLNFDKKWLIERRMGLEVFLNGVILNRDIVELCRPEILQFLEHQQPE</sequence>
<feature type="compositionally biased region" description="Polar residues" evidence="10">
    <location>
        <begin position="23"/>
        <end position="32"/>
    </location>
</feature>
<dbReference type="Pfam" id="PF00787">
    <property type="entry name" value="PX"/>
    <property type="match status" value="1"/>
</dbReference>
<proteinExistence type="inferred from homology"/>
<reference evidence="12 13" key="1">
    <citation type="journal article" date="2023" name="Elife">
        <title>Identification of key yeast species and microbe-microbe interactions impacting larval growth of Drosophila in the wild.</title>
        <authorList>
            <person name="Mure A."/>
            <person name="Sugiura Y."/>
            <person name="Maeda R."/>
            <person name="Honda K."/>
            <person name="Sakurai N."/>
            <person name="Takahashi Y."/>
            <person name="Watada M."/>
            <person name="Katoh T."/>
            <person name="Gotoh A."/>
            <person name="Gotoh Y."/>
            <person name="Taniguchi I."/>
            <person name="Nakamura K."/>
            <person name="Hayashi T."/>
            <person name="Katayama T."/>
            <person name="Uemura T."/>
            <person name="Hattori Y."/>
        </authorList>
    </citation>
    <scope>NUCLEOTIDE SEQUENCE [LARGE SCALE GENOMIC DNA]</scope>
    <source>
        <strain evidence="12 13">KH-74</strain>
    </source>
</reference>
<evidence type="ECO:0000256" key="8">
    <source>
        <dbReference type="ARBA" id="ARBA00033774"/>
    </source>
</evidence>
<dbReference type="Gene3D" id="3.30.1520.10">
    <property type="entry name" value="Phox-like domain"/>
    <property type="match status" value="1"/>
</dbReference>
<dbReference type="InterPro" id="IPR001683">
    <property type="entry name" value="PX_dom"/>
</dbReference>
<comment type="caution">
    <text evidence="12">The sequence shown here is derived from an EMBL/GenBank/DDBJ whole genome shotgun (WGS) entry which is preliminary data.</text>
</comment>
<dbReference type="AlphaFoldDB" id="A0AAV5RTY5"/>
<dbReference type="SMART" id="SM00312">
    <property type="entry name" value="PX"/>
    <property type="match status" value="1"/>
</dbReference>
<evidence type="ECO:0000313" key="13">
    <source>
        <dbReference type="Proteomes" id="UP001377567"/>
    </source>
</evidence>
<accession>A0AAV5RTY5</accession>
<evidence type="ECO:0000256" key="10">
    <source>
        <dbReference type="SAM" id="MobiDB-lite"/>
    </source>
</evidence>
<dbReference type="InterPro" id="IPR036871">
    <property type="entry name" value="PX_dom_sf"/>
</dbReference>
<evidence type="ECO:0000256" key="3">
    <source>
        <dbReference type="ARBA" id="ARBA00007426"/>
    </source>
</evidence>
<comment type="function">
    <text evidence="7">Recruits the lipid transfer protein VPS13 to endosomal and vacuolar membranes.</text>
</comment>